<reference evidence="2 3" key="1">
    <citation type="submission" date="2019-03" db="EMBL/GenBank/DDBJ databases">
        <title>An improved genome assembly of the fluke Schistosoma japonicum.</title>
        <authorList>
            <person name="Hu W."/>
            <person name="Luo F."/>
            <person name="Yin M."/>
            <person name="Mo X."/>
            <person name="Sun C."/>
            <person name="Wu Q."/>
            <person name="Zhu B."/>
            <person name="Xiang M."/>
            <person name="Wang J."/>
            <person name="Wang Y."/>
            <person name="Zhang T."/>
            <person name="Xu B."/>
            <person name="Zheng H."/>
            <person name="Feng Z."/>
        </authorList>
    </citation>
    <scope>NUCLEOTIDE SEQUENCE [LARGE SCALE GENOMIC DNA]</scope>
    <source>
        <strain evidence="2">HuSjv2</strain>
        <tissue evidence="2">Worms</tissue>
    </source>
</reference>
<dbReference type="AlphaFoldDB" id="A0A4Z2CLA3"/>
<proteinExistence type="predicted"/>
<keyword evidence="3" id="KW-1185">Reference proteome</keyword>
<evidence type="ECO:0000256" key="1">
    <source>
        <dbReference type="SAM" id="MobiDB-lite"/>
    </source>
</evidence>
<gene>
    <name evidence="2" type="ORF">EWB00_009867</name>
</gene>
<accession>A0A4Z2CLA3</accession>
<feature type="region of interest" description="Disordered" evidence="1">
    <location>
        <begin position="171"/>
        <end position="203"/>
    </location>
</feature>
<dbReference type="Proteomes" id="UP000311919">
    <property type="component" value="Unassembled WGS sequence"/>
</dbReference>
<evidence type="ECO:0000313" key="3">
    <source>
        <dbReference type="Proteomes" id="UP000311919"/>
    </source>
</evidence>
<protein>
    <submittedName>
        <fullName evidence="2">Ankyrin repeat domain-containing protein 17</fullName>
    </submittedName>
</protein>
<feature type="compositionally biased region" description="Low complexity" evidence="1">
    <location>
        <begin position="171"/>
        <end position="201"/>
    </location>
</feature>
<evidence type="ECO:0000313" key="2">
    <source>
        <dbReference type="EMBL" id="TNN05008.1"/>
    </source>
</evidence>
<sequence>MCLNPSHSHHRQAHTYSCHLNQQLSSRSSTKSVQPTTHINAALANAYAVGWAAGAAALVQQQQRDTITSVIPSSVEAPVVMCPPVSSVLLHTHTSGPPRHYASLTSNSTLEVLPVVSSLPTSTSCTTTLSNSTIMALNAYLNFQTTSVTASINPVTGMTSVLSVLTQSTLGTNGTGPSSSTTNSVGSISGSSSTDSGSSASPMFAGSSTDLTDDFSAGLLCLKVHLLSFIQGTVQELMPDLKADKDELIRRFEAMMCPFSALHVARTAINQHDDINRDSSTAIAMSTNAAVLALSKLIDQQSQCCVQSSYPGNSYDVIRKHLIPKCIHHISSRYRLF</sequence>
<dbReference type="OrthoDB" id="10071877at2759"/>
<organism evidence="2 3">
    <name type="scientific">Schistosoma japonicum</name>
    <name type="common">Blood fluke</name>
    <dbReference type="NCBI Taxonomy" id="6182"/>
    <lineage>
        <taxon>Eukaryota</taxon>
        <taxon>Metazoa</taxon>
        <taxon>Spiralia</taxon>
        <taxon>Lophotrochozoa</taxon>
        <taxon>Platyhelminthes</taxon>
        <taxon>Trematoda</taxon>
        <taxon>Digenea</taxon>
        <taxon>Strigeidida</taxon>
        <taxon>Schistosomatoidea</taxon>
        <taxon>Schistosomatidae</taxon>
        <taxon>Schistosoma</taxon>
    </lineage>
</organism>
<name>A0A4Z2CLA3_SCHJA</name>
<dbReference type="STRING" id="6182.A0A4Z2CLA3"/>
<dbReference type="EMBL" id="SKCS01000649">
    <property type="protein sequence ID" value="TNN05008.1"/>
    <property type="molecule type" value="Genomic_DNA"/>
</dbReference>
<comment type="caution">
    <text evidence="2">The sequence shown here is derived from an EMBL/GenBank/DDBJ whole genome shotgun (WGS) entry which is preliminary data.</text>
</comment>